<dbReference type="RefSeq" id="YP_010675339.1">
    <property type="nucleotide sequence ID" value="NC_071002.1"/>
</dbReference>
<dbReference type="KEGG" id="vg:77951663"/>
<dbReference type="Proteomes" id="UP000828125">
    <property type="component" value="Segment"/>
</dbReference>
<accession>A0AAE7UUI7</accession>
<reference evidence="1 2" key="1">
    <citation type="submission" date="2021-02" db="EMBL/GenBank/DDBJ databases">
        <title>Isolation and Efficacy of Vancomycin Resistant Enterococci-specific Bacteriophages in Wax Moth Larvae Model Galleria mellonella.</title>
        <authorList>
            <person name="El Haddad L."/>
            <person name="Clark J.R."/>
            <person name="Terwilliger A.L."/>
            <person name="Harb C.P."/>
            <person name="Chaftari C."/>
            <person name="Duna M."/>
            <person name="Yussef S."/>
            <person name="Stibich M."/>
            <person name="Maresso A."/>
            <person name="Chemaly R.F."/>
        </authorList>
    </citation>
    <scope>NUCLEOTIDE SEQUENCE [LARGE SCALE GENOMIC DNA]</scope>
</reference>
<organism evidence="1 2">
    <name type="scientific">Enterococcus phage MDA1</name>
    <dbReference type="NCBI Taxonomy" id="2816460"/>
    <lineage>
        <taxon>Viruses</taxon>
        <taxon>Duplodnaviria</taxon>
        <taxon>Heunggongvirae</taxon>
        <taxon>Uroviricota</taxon>
        <taxon>Caudoviricetes</taxon>
        <taxon>Rountreeviridae</taxon>
        <taxon>Sarlesvirinae</taxon>
        <taxon>Copernicusvirus</taxon>
        <taxon>Copernicusvirus mda1</taxon>
    </lineage>
</organism>
<evidence type="ECO:0000313" key="2">
    <source>
        <dbReference type="Proteomes" id="UP000828125"/>
    </source>
</evidence>
<name>A0AAE7UUI7_9CAUD</name>
<evidence type="ECO:0000313" key="1">
    <source>
        <dbReference type="EMBL" id="QTZ83057.1"/>
    </source>
</evidence>
<dbReference type="EMBL" id="MW623430">
    <property type="protein sequence ID" value="QTZ83057.1"/>
    <property type="molecule type" value="Genomic_DNA"/>
</dbReference>
<sequence>MIWWDNEKYKVKNFKYKDDIAEFLNELNESDTVIAVLNDGAGAVVIVKRGDY</sequence>
<dbReference type="GeneID" id="77951663"/>
<keyword evidence="2" id="KW-1185">Reference proteome</keyword>
<proteinExistence type="predicted"/>
<protein>
    <submittedName>
        <fullName evidence="1">Uncharacterized protein</fullName>
    </submittedName>
</protein>